<proteinExistence type="inferred from homology"/>
<sequence>MPWALLEDKVVVVSGAGPGLGRAIAVGSAQAGAKVVVAARSAARLEEITEEVHRLGGVAGELPVDLTDRASITGLVDRTRRRFGRVDAVVFNAFSRPPLQRLLDTDSDTVRQSSDINLLAALEVVRAFAPGLQEHHGSVVMINSMVLRNRLPDFGAYRVVKAGLLALARSLSVELGPLGVRVNSVAPGYIWADSVKAMFARLARERGVDPQVVYDEVAAETDLRRLPEPCDIANAVVFLASDAARAVTGQCLDVNCGHTHH</sequence>
<evidence type="ECO:0000313" key="4">
    <source>
        <dbReference type="Proteomes" id="UP001500665"/>
    </source>
</evidence>
<dbReference type="SUPFAM" id="SSF51735">
    <property type="entry name" value="NAD(P)-binding Rossmann-fold domains"/>
    <property type="match status" value="1"/>
</dbReference>
<dbReference type="Proteomes" id="UP001500665">
    <property type="component" value="Unassembled WGS sequence"/>
</dbReference>
<dbReference type="PRINTS" id="PR00081">
    <property type="entry name" value="GDHRDH"/>
</dbReference>
<gene>
    <name evidence="3" type="ORF">GCM10009550_42820</name>
</gene>
<dbReference type="NCBIfam" id="NF005909">
    <property type="entry name" value="PRK07890.1"/>
    <property type="match status" value="1"/>
</dbReference>
<name>A0ABN1RGA0_9ACTN</name>
<dbReference type="Pfam" id="PF13561">
    <property type="entry name" value="adh_short_C2"/>
    <property type="match status" value="1"/>
</dbReference>
<accession>A0ABN1RGA0</accession>
<reference evidence="3 4" key="1">
    <citation type="journal article" date="2019" name="Int. J. Syst. Evol. Microbiol.">
        <title>The Global Catalogue of Microorganisms (GCM) 10K type strain sequencing project: providing services to taxonomists for standard genome sequencing and annotation.</title>
        <authorList>
            <consortium name="The Broad Institute Genomics Platform"/>
            <consortium name="The Broad Institute Genome Sequencing Center for Infectious Disease"/>
            <person name="Wu L."/>
            <person name="Ma J."/>
        </authorList>
    </citation>
    <scope>NUCLEOTIDE SEQUENCE [LARGE SCALE GENOMIC DNA]</scope>
    <source>
        <strain evidence="3 4">JCM 10696</strain>
    </source>
</reference>
<dbReference type="InterPro" id="IPR002347">
    <property type="entry name" value="SDR_fam"/>
</dbReference>
<evidence type="ECO:0000313" key="3">
    <source>
        <dbReference type="EMBL" id="GAA0956631.1"/>
    </source>
</evidence>
<keyword evidence="4" id="KW-1185">Reference proteome</keyword>
<dbReference type="PANTHER" id="PTHR43639">
    <property type="entry name" value="OXIDOREDUCTASE, SHORT-CHAIN DEHYDROGENASE/REDUCTASE FAMILY (AFU_ORTHOLOGUE AFUA_5G02870)"/>
    <property type="match status" value="1"/>
</dbReference>
<dbReference type="CDD" id="cd05233">
    <property type="entry name" value="SDR_c"/>
    <property type="match status" value="1"/>
</dbReference>
<evidence type="ECO:0000256" key="1">
    <source>
        <dbReference type="ARBA" id="ARBA00006484"/>
    </source>
</evidence>
<dbReference type="EMBL" id="BAAAHH010000018">
    <property type="protein sequence ID" value="GAA0956631.1"/>
    <property type="molecule type" value="Genomic_DNA"/>
</dbReference>
<keyword evidence="2" id="KW-0560">Oxidoreductase</keyword>
<comment type="caution">
    <text evidence="3">The sequence shown here is derived from an EMBL/GenBank/DDBJ whole genome shotgun (WGS) entry which is preliminary data.</text>
</comment>
<dbReference type="InterPro" id="IPR036291">
    <property type="entry name" value="NAD(P)-bd_dom_sf"/>
</dbReference>
<comment type="similarity">
    <text evidence="1">Belongs to the short-chain dehydrogenases/reductases (SDR) family.</text>
</comment>
<protein>
    <submittedName>
        <fullName evidence="3">SDR family oxidoreductase</fullName>
    </submittedName>
</protein>
<evidence type="ECO:0000256" key="2">
    <source>
        <dbReference type="ARBA" id="ARBA00023002"/>
    </source>
</evidence>
<dbReference type="Gene3D" id="3.40.50.720">
    <property type="entry name" value="NAD(P)-binding Rossmann-like Domain"/>
    <property type="match status" value="1"/>
</dbReference>
<dbReference type="PANTHER" id="PTHR43639:SF1">
    <property type="entry name" value="SHORT-CHAIN DEHYDROGENASE_REDUCTASE FAMILY PROTEIN"/>
    <property type="match status" value="1"/>
</dbReference>
<organism evidence="3 4">
    <name type="scientific">Actinocorallia libanotica</name>
    <dbReference type="NCBI Taxonomy" id="46162"/>
    <lineage>
        <taxon>Bacteria</taxon>
        <taxon>Bacillati</taxon>
        <taxon>Actinomycetota</taxon>
        <taxon>Actinomycetes</taxon>
        <taxon>Streptosporangiales</taxon>
        <taxon>Thermomonosporaceae</taxon>
        <taxon>Actinocorallia</taxon>
    </lineage>
</organism>